<dbReference type="Proteomes" id="UP000217005">
    <property type="component" value="Unassembled WGS sequence"/>
</dbReference>
<evidence type="ECO:0000313" key="2">
    <source>
        <dbReference type="Proteomes" id="UP000217005"/>
    </source>
</evidence>
<dbReference type="AlphaFoldDB" id="A0A261SFZ1"/>
<name>A0A261SFZ1_9BORD</name>
<evidence type="ECO:0000313" key="1">
    <source>
        <dbReference type="EMBL" id="OZI36314.1"/>
    </source>
</evidence>
<organism evidence="1 2">
    <name type="scientific">Bordetella genomosp. 1</name>
    <dbReference type="NCBI Taxonomy" id="1395607"/>
    <lineage>
        <taxon>Bacteria</taxon>
        <taxon>Pseudomonadati</taxon>
        <taxon>Pseudomonadota</taxon>
        <taxon>Betaproteobacteria</taxon>
        <taxon>Burkholderiales</taxon>
        <taxon>Alcaligenaceae</taxon>
        <taxon>Bordetella</taxon>
    </lineage>
</organism>
<comment type="caution">
    <text evidence="1">The sequence shown here is derived from an EMBL/GenBank/DDBJ whole genome shotgun (WGS) entry which is preliminary data.</text>
</comment>
<proteinExistence type="predicted"/>
<gene>
    <name evidence="1" type="ORF">CEG14_14990</name>
</gene>
<protein>
    <submittedName>
        <fullName evidence="1">Uncharacterized protein</fullName>
    </submittedName>
</protein>
<reference evidence="1 2" key="1">
    <citation type="submission" date="2017-05" db="EMBL/GenBank/DDBJ databases">
        <title>Complete and WGS of Bordetella genogroups.</title>
        <authorList>
            <person name="Spilker T."/>
            <person name="LiPuma J."/>
        </authorList>
    </citation>
    <scope>NUCLEOTIDE SEQUENCE [LARGE SCALE GENOMIC DNA]</scope>
    <source>
        <strain evidence="1 2">AU17610</strain>
    </source>
</reference>
<accession>A0A261SFZ1</accession>
<dbReference type="EMBL" id="NEVL01000003">
    <property type="protein sequence ID" value="OZI36314.1"/>
    <property type="molecule type" value="Genomic_DNA"/>
</dbReference>
<dbReference type="RefSeq" id="WP_094827120.1">
    <property type="nucleotide sequence ID" value="NZ_NEVL01000003.1"/>
</dbReference>
<sequence>MKKIVSPEDFERMLRNEHVHQGMEWAGEPKLLWVPVDDRLAPFFFVEAEDLEVAERIVGALEKDFATDPPFKVGCWPQARS</sequence>